<gene>
    <name evidence="1" type="ORF">M404DRAFT_72474</name>
</gene>
<organism evidence="1 2">
    <name type="scientific">Pisolithus tinctorius Marx 270</name>
    <dbReference type="NCBI Taxonomy" id="870435"/>
    <lineage>
        <taxon>Eukaryota</taxon>
        <taxon>Fungi</taxon>
        <taxon>Dikarya</taxon>
        <taxon>Basidiomycota</taxon>
        <taxon>Agaricomycotina</taxon>
        <taxon>Agaricomycetes</taxon>
        <taxon>Agaricomycetidae</taxon>
        <taxon>Boletales</taxon>
        <taxon>Sclerodermatineae</taxon>
        <taxon>Pisolithaceae</taxon>
        <taxon>Pisolithus</taxon>
    </lineage>
</organism>
<evidence type="ECO:0000313" key="1">
    <source>
        <dbReference type="EMBL" id="KIO11877.1"/>
    </source>
</evidence>
<dbReference type="Proteomes" id="UP000054217">
    <property type="component" value="Unassembled WGS sequence"/>
</dbReference>
<proteinExistence type="predicted"/>
<dbReference type="InParanoid" id="A0A0C3KQU5"/>
<reference evidence="2" key="2">
    <citation type="submission" date="2015-01" db="EMBL/GenBank/DDBJ databases">
        <title>Evolutionary Origins and Diversification of the Mycorrhizal Mutualists.</title>
        <authorList>
            <consortium name="DOE Joint Genome Institute"/>
            <consortium name="Mycorrhizal Genomics Consortium"/>
            <person name="Kohler A."/>
            <person name="Kuo A."/>
            <person name="Nagy L.G."/>
            <person name="Floudas D."/>
            <person name="Copeland A."/>
            <person name="Barry K.W."/>
            <person name="Cichocki N."/>
            <person name="Veneault-Fourrey C."/>
            <person name="LaButti K."/>
            <person name="Lindquist E.A."/>
            <person name="Lipzen A."/>
            <person name="Lundell T."/>
            <person name="Morin E."/>
            <person name="Murat C."/>
            <person name="Riley R."/>
            <person name="Ohm R."/>
            <person name="Sun H."/>
            <person name="Tunlid A."/>
            <person name="Henrissat B."/>
            <person name="Grigoriev I.V."/>
            <person name="Hibbett D.S."/>
            <person name="Martin F."/>
        </authorList>
    </citation>
    <scope>NUCLEOTIDE SEQUENCE [LARGE SCALE GENOMIC DNA]</scope>
    <source>
        <strain evidence="2">Marx 270</strain>
    </source>
</reference>
<keyword evidence="2" id="KW-1185">Reference proteome</keyword>
<dbReference type="OrthoDB" id="3054702at2759"/>
<protein>
    <submittedName>
        <fullName evidence="1">Uncharacterized protein</fullName>
    </submittedName>
</protein>
<name>A0A0C3KQU5_PISTI</name>
<feature type="non-terminal residue" evidence="1">
    <location>
        <position position="1"/>
    </location>
</feature>
<sequence>INNYCPLILTNLRCNNDIKINTNGKDTKDVTFYVTAYATKKQKKSHNLSALMASALAYHENDPRYEDIRKQNRLLLYRCINVINREAELSGPQVVSYIMGYGDTFRSHCY</sequence>
<dbReference type="STRING" id="870435.A0A0C3KQU5"/>
<accession>A0A0C3KQU5</accession>
<dbReference type="HOGENOM" id="CLU_103041_1_0_1"/>
<reference evidence="1 2" key="1">
    <citation type="submission" date="2014-04" db="EMBL/GenBank/DDBJ databases">
        <authorList>
            <consortium name="DOE Joint Genome Institute"/>
            <person name="Kuo A."/>
            <person name="Kohler A."/>
            <person name="Costa M.D."/>
            <person name="Nagy L.G."/>
            <person name="Floudas D."/>
            <person name="Copeland A."/>
            <person name="Barry K.W."/>
            <person name="Cichocki N."/>
            <person name="Veneault-Fourrey C."/>
            <person name="LaButti K."/>
            <person name="Lindquist E.A."/>
            <person name="Lipzen A."/>
            <person name="Lundell T."/>
            <person name="Morin E."/>
            <person name="Murat C."/>
            <person name="Sun H."/>
            <person name="Tunlid A."/>
            <person name="Henrissat B."/>
            <person name="Grigoriev I.V."/>
            <person name="Hibbett D.S."/>
            <person name="Martin F."/>
            <person name="Nordberg H.P."/>
            <person name="Cantor M.N."/>
            <person name="Hua S.X."/>
        </authorList>
    </citation>
    <scope>NUCLEOTIDE SEQUENCE [LARGE SCALE GENOMIC DNA]</scope>
    <source>
        <strain evidence="1 2">Marx 270</strain>
    </source>
</reference>
<dbReference type="AlphaFoldDB" id="A0A0C3KQU5"/>
<evidence type="ECO:0000313" key="2">
    <source>
        <dbReference type="Proteomes" id="UP000054217"/>
    </source>
</evidence>
<dbReference type="EMBL" id="KN831949">
    <property type="protein sequence ID" value="KIO11877.1"/>
    <property type="molecule type" value="Genomic_DNA"/>
</dbReference>
<feature type="non-terminal residue" evidence="1">
    <location>
        <position position="110"/>
    </location>
</feature>